<keyword evidence="2" id="KW-0690">Ribosome biogenesis</keyword>
<dbReference type="Gene3D" id="1.10.10.1500">
    <property type="entry name" value="JmjC domain-containing ribosomal oxygenase (ROX), dimer domain"/>
    <property type="match status" value="1"/>
</dbReference>
<dbReference type="Pfam" id="PF08007">
    <property type="entry name" value="JmjC_2"/>
    <property type="match status" value="1"/>
</dbReference>
<evidence type="ECO:0000256" key="13">
    <source>
        <dbReference type="ARBA" id="ARBA00047687"/>
    </source>
</evidence>
<dbReference type="ExpressionAtlas" id="A0A3Q2HKI3">
    <property type="expression patterns" value="baseline"/>
</dbReference>
<gene>
    <name evidence="20" type="primary">RIOX2</name>
</gene>
<evidence type="ECO:0000256" key="14">
    <source>
        <dbReference type="ARBA" id="ARBA00049465"/>
    </source>
</evidence>
<evidence type="ECO:0000256" key="2">
    <source>
        <dbReference type="ARBA" id="ARBA00022517"/>
    </source>
</evidence>
<comment type="cofactor">
    <cofactor evidence="15">
        <name>Fe(2+)</name>
        <dbReference type="ChEBI" id="CHEBI:29033"/>
    </cofactor>
    <text evidence="15">Binds 1 Fe(2+) ion per subunit.</text>
</comment>
<dbReference type="GO" id="GO:0042254">
    <property type="term" value="P:ribosome biogenesis"/>
    <property type="evidence" value="ECO:0007669"/>
    <property type="project" value="UniProtKB-KW"/>
</dbReference>
<dbReference type="FunFam" id="1.10.10.1500:FF:000002">
    <property type="entry name" value="ribosomal oxygenase 2 isoform X1"/>
    <property type="match status" value="1"/>
</dbReference>
<dbReference type="Gene3D" id="3.90.930.40">
    <property type="match status" value="1"/>
</dbReference>
<dbReference type="GO" id="GO:0005506">
    <property type="term" value="F:iron ion binding"/>
    <property type="evidence" value="ECO:0007669"/>
    <property type="project" value="UniProtKB-UniRule"/>
</dbReference>
<evidence type="ECO:0000256" key="10">
    <source>
        <dbReference type="ARBA" id="ARBA00023242"/>
    </source>
</evidence>
<dbReference type="Bgee" id="ENSECAG00000008488">
    <property type="expression patterns" value="Expressed in gluteus medius and 23 other cell types or tissues"/>
</dbReference>
<evidence type="ECO:0000256" key="15">
    <source>
        <dbReference type="RuleBase" id="RU366061"/>
    </source>
</evidence>
<dbReference type="InterPro" id="IPR046799">
    <property type="entry name" value="ROXA-like_wH"/>
</dbReference>
<organism evidence="18 19">
    <name type="scientific">Equus caballus</name>
    <name type="common">Horse</name>
    <dbReference type="NCBI Taxonomy" id="9796"/>
    <lineage>
        <taxon>Eukaryota</taxon>
        <taxon>Metazoa</taxon>
        <taxon>Chordata</taxon>
        <taxon>Craniata</taxon>
        <taxon>Vertebrata</taxon>
        <taxon>Euteleostomi</taxon>
        <taxon>Mammalia</taxon>
        <taxon>Eutheria</taxon>
        <taxon>Laurasiatheria</taxon>
        <taxon>Perissodactyla</taxon>
        <taxon>Equidae</taxon>
        <taxon>Equus</taxon>
    </lineage>
</organism>
<reference evidence="18" key="3">
    <citation type="submission" date="2025-09" db="UniProtKB">
        <authorList>
            <consortium name="Ensembl"/>
        </authorList>
    </citation>
    <scope>IDENTIFICATION</scope>
    <source>
        <strain evidence="18">Thoroughbred</strain>
    </source>
</reference>
<dbReference type="Ensembl" id="ENSECAT00000053541.2">
    <property type="protein sequence ID" value="ENSECAP00000033714.1"/>
    <property type="gene ID" value="ENSECAG00000008488.4"/>
</dbReference>
<comment type="catalytic activity">
    <reaction evidence="14">
        <text>L-histidyl-[protein] + 2-oxoglutarate + O2 = (3S)-3-hydroxy-L-histidyl-[protein] + succinate + CO2</text>
        <dbReference type="Rhea" id="RHEA:54256"/>
        <dbReference type="Rhea" id="RHEA-COMP:9745"/>
        <dbReference type="Rhea" id="RHEA-COMP:13840"/>
        <dbReference type="ChEBI" id="CHEBI:15379"/>
        <dbReference type="ChEBI" id="CHEBI:16526"/>
        <dbReference type="ChEBI" id="CHEBI:16810"/>
        <dbReference type="ChEBI" id="CHEBI:29979"/>
        <dbReference type="ChEBI" id="CHEBI:30031"/>
        <dbReference type="ChEBI" id="CHEBI:138021"/>
        <dbReference type="EC" id="1.14.11.79"/>
    </reaction>
</comment>
<evidence type="ECO:0000256" key="3">
    <source>
        <dbReference type="ARBA" id="ARBA00022553"/>
    </source>
</evidence>
<dbReference type="SUPFAM" id="SSF51197">
    <property type="entry name" value="Clavaminate synthase-like"/>
    <property type="match status" value="1"/>
</dbReference>
<keyword evidence="8 15" id="KW-0805">Transcription regulation</keyword>
<comment type="catalytic activity">
    <reaction evidence="13">
        <text>L-histidyl-[ribosomal protein uL15] + 2-oxoglutarate + O2 = (3S)-3-hydroxy-L-histidyl-[ribosomal protein uL15] + succinate + CO2</text>
        <dbReference type="Rhea" id="RHEA:54024"/>
        <dbReference type="Rhea" id="RHEA-COMP:13760"/>
        <dbReference type="Rhea" id="RHEA-COMP:13761"/>
        <dbReference type="ChEBI" id="CHEBI:15379"/>
        <dbReference type="ChEBI" id="CHEBI:16526"/>
        <dbReference type="ChEBI" id="CHEBI:16810"/>
        <dbReference type="ChEBI" id="CHEBI:29979"/>
        <dbReference type="ChEBI" id="CHEBI:30031"/>
        <dbReference type="ChEBI" id="CHEBI:138021"/>
    </reaction>
</comment>
<keyword evidence="5 15" id="KW-0223">Dioxygenase</keyword>
<evidence type="ECO:0000259" key="17">
    <source>
        <dbReference type="Pfam" id="PF20514"/>
    </source>
</evidence>
<keyword evidence="3" id="KW-0597">Phosphoprotein</keyword>
<accession>A0A3Q2HKI3</accession>
<comment type="subcellular location">
    <subcellularLocation>
        <location evidence="1">Nucleus</location>
        <location evidence="1">Nucleolus</location>
    </subcellularLocation>
</comment>
<dbReference type="VGNC" id="VGNC:22397">
    <property type="gene designation" value="RIOX2"/>
</dbReference>
<evidence type="ECO:0000259" key="16">
    <source>
        <dbReference type="Pfam" id="PF08007"/>
    </source>
</evidence>
<keyword evidence="7 15" id="KW-0408">Iron</keyword>
<dbReference type="Pfam" id="PF20514">
    <property type="entry name" value="WHD_ROXA"/>
    <property type="match status" value="1"/>
</dbReference>
<evidence type="ECO:0000256" key="11">
    <source>
        <dbReference type="ARBA" id="ARBA00034314"/>
    </source>
</evidence>
<evidence type="ECO:0000256" key="4">
    <source>
        <dbReference type="ARBA" id="ARBA00022723"/>
    </source>
</evidence>
<evidence type="ECO:0000256" key="6">
    <source>
        <dbReference type="ARBA" id="ARBA00023002"/>
    </source>
</evidence>
<dbReference type="PANTHER" id="PTHR13096:SF7">
    <property type="entry name" value="RIBOSOMAL OXYGENASE 2"/>
    <property type="match status" value="1"/>
</dbReference>
<dbReference type="AlphaFoldDB" id="A0A3Q2HKI3"/>
<dbReference type="InterPro" id="IPR039994">
    <property type="entry name" value="NO66-like"/>
</dbReference>
<dbReference type="Proteomes" id="UP000002281">
    <property type="component" value="Chromosome 19"/>
</dbReference>
<keyword evidence="10 15" id="KW-0539">Nucleus</keyword>
<feature type="domain" description="JmjC" evidence="16">
    <location>
        <begin position="136"/>
        <end position="184"/>
    </location>
</feature>
<dbReference type="InterPro" id="IPR003347">
    <property type="entry name" value="JmjC_dom"/>
</dbReference>
<evidence type="ECO:0000313" key="20">
    <source>
        <dbReference type="VGNC" id="VGNC:22397"/>
    </source>
</evidence>
<evidence type="ECO:0000256" key="5">
    <source>
        <dbReference type="ARBA" id="ARBA00022964"/>
    </source>
</evidence>
<proteinExistence type="inferred from homology"/>
<reference evidence="18 19" key="1">
    <citation type="journal article" date="2009" name="Science">
        <title>Genome sequence, comparative analysis, and population genetics of the domestic horse.</title>
        <authorList>
            <consortium name="Broad Institute Genome Sequencing Platform"/>
            <consortium name="Broad Institute Whole Genome Assembly Team"/>
            <person name="Wade C.M."/>
            <person name="Giulotto E."/>
            <person name="Sigurdsson S."/>
            <person name="Zoli M."/>
            <person name="Gnerre S."/>
            <person name="Imsland F."/>
            <person name="Lear T.L."/>
            <person name="Adelson D.L."/>
            <person name="Bailey E."/>
            <person name="Bellone R.R."/>
            <person name="Bloecker H."/>
            <person name="Distl O."/>
            <person name="Edgar R.C."/>
            <person name="Garber M."/>
            <person name="Leeb T."/>
            <person name="Mauceli E."/>
            <person name="MacLeod J.N."/>
            <person name="Penedo M.C.T."/>
            <person name="Raison J.M."/>
            <person name="Sharpe T."/>
            <person name="Vogel J."/>
            <person name="Andersson L."/>
            <person name="Antczak D.F."/>
            <person name="Biagi T."/>
            <person name="Binns M.M."/>
            <person name="Chowdhary B.P."/>
            <person name="Coleman S.J."/>
            <person name="Della Valle G."/>
            <person name="Fryc S."/>
            <person name="Guerin G."/>
            <person name="Hasegawa T."/>
            <person name="Hill E.W."/>
            <person name="Jurka J."/>
            <person name="Kiialainen A."/>
            <person name="Lindgren G."/>
            <person name="Liu J."/>
            <person name="Magnani E."/>
            <person name="Mickelson J.R."/>
            <person name="Murray J."/>
            <person name="Nergadze S.G."/>
            <person name="Onofrio R."/>
            <person name="Pedroni S."/>
            <person name="Piras M.F."/>
            <person name="Raudsepp T."/>
            <person name="Rocchi M."/>
            <person name="Roeed K.H."/>
            <person name="Ryder O.A."/>
            <person name="Searle S."/>
            <person name="Skow L."/>
            <person name="Swinburne J.E."/>
            <person name="Syvaenen A.C."/>
            <person name="Tozaki T."/>
            <person name="Valberg S.J."/>
            <person name="Vaudin M."/>
            <person name="White J.R."/>
            <person name="Zody M.C."/>
            <person name="Lander E.S."/>
            <person name="Lindblad-Toh K."/>
        </authorList>
    </citation>
    <scope>NUCLEOTIDE SEQUENCE [LARGE SCALE GENOMIC DNA]</scope>
    <source>
        <strain evidence="18 19">Thoroughbred</strain>
    </source>
</reference>
<evidence type="ECO:0000256" key="12">
    <source>
        <dbReference type="ARBA" id="ARBA00046256"/>
    </source>
</evidence>
<dbReference type="GeneTree" id="ENSGT00390000000083"/>
<reference evidence="18" key="2">
    <citation type="submission" date="2025-08" db="UniProtKB">
        <authorList>
            <consortium name="Ensembl"/>
        </authorList>
    </citation>
    <scope>IDENTIFICATION</scope>
    <source>
        <strain evidence="18">Thoroughbred</strain>
    </source>
</reference>
<dbReference type="PANTHER" id="PTHR13096">
    <property type="entry name" value="MINA53 MYC INDUCED NUCLEAR ANTIGEN"/>
    <property type="match status" value="1"/>
</dbReference>
<evidence type="ECO:0000256" key="8">
    <source>
        <dbReference type="ARBA" id="ARBA00023015"/>
    </source>
</evidence>
<keyword evidence="4 15" id="KW-0479">Metal-binding</keyword>
<keyword evidence="19" id="KW-1185">Reference proteome</keyword>
<keyword evidence="9 15" id="KW-0804">Transcription</keyword>
<sequence length="421" mass="47786">MPKKAKPAENGKEEGPAPCKRVKVEAAGGPSALNFDSPSGLFESLISPIKTETFFKEFWEQKPLLIQRDDPALATYYQSLFRLSDLKSLCSRGMYYGRDINVCRCVNGKKKVLNKDGKVHFLQLRKDFDQKRATIQFHQPQRFKDELWRIQEKLECYFGSLVGSNVYITPAGSQGLPPHYDDVEPGDFLYFPRGTIHQADTPPGLAHSTHLTISTYQNNSWGDFLLDTISGLVFDTAKEDLELRAGLPRQLLLQVETTAVARRRVSGFLRMLADKLEGTKELLSADMKKDFIMNRLPPYCVGDGAELSTPGGQLPRLDSTVRLQFKDHIVLTLGPDQDRSDETREKMIYIYHSLKNRRETHMMGNEETESHGLRFPLSHMDALKQIWNSTAISVKDLKLTTDEEKESLALSLWTECLIQVV</sequence>
<keyword evidence="6 15" id="KW-0560">Oxidoreductase</keyword>
<evidence type="ECO:0000256" key="9">
    <source>
        <dbReference type="ARBA" id="ARBA00023163"/>
    </source>
</evidence>
<evidence type="ECO:0000313" key="18">
    <source>
        <dbReference type="Ensembl" id="ENSECAP00000033714.1"/>
    </source>
</evidence>
<dbReference type="GO" id="GO:0036139">
    <property type="term" value="F:peptidyl-histidine dioxygenase activity"/>
    <property type="evidence" value="ECO:0007669"/>
    <property type="project" value="UniProtKB-EC"/>
</dbReference>
<evidence type="ECO:0000256" key="1">
    <source>
        <dbReference type="ARBA" id="ARBA00004604"/>
    </source>
</evidence>
<name>A0A3Q2HKI3_HORSE</name>
<dbReference type="EC" id="1.14.11.-" evidence="15"/>
<comment type="similarity">
    <text evidence="11">Belongs to the ROX family. MINA53 subfamily.</text>
</comment>
<comment type="function">
    <text evidence="12">Oxygenase that can act as both a histone lysine demethylase and a ribosomal histidine hydroxylase. Is involved in the demethylation of trimethylated 'Lys-9' on histone H3 (H3K9me3), leading to an increase in ribosomal RNA expression. Also catalyzes the hydroxylation of 60S ribosomal protein L27a on 'His-39'. May play an important role in cell growth and survival. May be involved in ribosome biogenesis, most likely during the assembly process of pre-ribosomal particles.</text>
</comment>
<evidence type="ECO:0000313" key="19">
    <source>
        <dbReference type="Proteomes" id="UP000002281"/>
    </source>
</evidence>
<evidence type="ECO:0000256" key="7">
    <source>
        <dbReference type="ARBA" id="ARBA00023004"/>
    </source>
</evidence>
<dbReference type="GO" id="GO:0005730">
    <property type="term" value="C:nucleolus"/>
    <property type="evidence" value="ECO:0007669"/>
    <property type="project" value="UniProtKB-SubCell"/>
</dbReference>
<protein>
    <recommendedName>
        <fullName evidence="15">Bifunctional lysine-specific demethylase and histidyl-hydroxylase</fullName>
        <ecNumber evidence="15">1.14.11.-</ecNumber>
    </recommendedName>
</protein>
<feature type="domain" description="ROXA-like winged helix" evidence="17">
    <location>
        <begin position="288"/>
        <end position="384"/>
    </location>
</feature>
<dbReference type="FunFam" id="3.90.930.40:FF:000002">
    <property type="entry name" value="Ribosomal oxygenase 2"/>
    <property type="match status" value="1"/>
</dbReference>
<dbReference type="Gene3D" id="2.60.120.650">
    <property type="entry name" value="Cupin"/>
    <property type="match status" value="2"/>
</dbReference>